<comment type="similarity">
    <text evidence="2 9">Belongs to the methyltransferase superfamily. RRP8 family.</text>
</comment>
<dbReference type="eggNOG" id="KOG3045">
    <property type="taxonomic scope" value="Eukaryota"/>
</dbReference>
<dbReference type="GO" id="GO:0016433">
    <property type="term" value="F:rRNA (adenine) methyltransferase activity"/>
    <property type="evidence" value="ECO:0007669"/>
    <property type="project" value="UniProtKB-ARBA"/>
</dbReference>
<feature type="compositionally biased region" description="Acidic residues" evidence="10">
    <location>
        <begin position="507"/>
        <end position="517"/>
    </location>
</feature>
<name>N1QG54_SPHMS</name>
<sequence length="531" mass="58714">MFAVKGWNVDVTALKPQTEVIKGKKASAKEAAAAAENAEKQTRKRKREEAEELKAKKVDAELGEKWEKYIEGKETKKAKKAKKGLDLEQKDTQPKIVKNADETTEETSADAGAEKKKAKKRSRDRKKDKQNGGKGEATLGQVNGTTAATSAAHARPPTVPAGTKLTPMQAAMRQKLISARFRHLNETLYTEPSSKALDLFDQNPEMFEDYHSGFRQQVTTWPSNPVDTFIATIRARGAVRLPSQKKAFQKKDGKIKHTDVAERIKAESEGRVAALPRTQGVSIIADLGCGDARFAQTLTDSGDITKLNLRILSYDLHSPSPLVTKADISSLPADDGSADIAIFCLALMGTNWISFIEEAYRILHWKGELWIAEIKSRFGRVGKSSKVVEHSVGGKRKQAILQKKKAKEAAEQEEVNEQETLAVVVDGAETAPAANQQETDVSSFVEVLRRRGFVLKSGDSSIDLGNKMFVKMEFVKGAPATKGKNKTEDEKKTEKPRFKKAKFLDEDNKEDEDVATDDEAKTLKPCLYKIR</sequence>
<evidence type="ECO:0000256" key="5">
    <source>
        <dbReference type="ARBA" id="ARBA00022679"/>
    </source>
</evidence>
<feature type="compositionally biased region" description="Basic and acidic residues" evidence="10">
    <location>
        <begin position="485"/>
        <end position="506"/>
    </location>
</feature>
<evidence type="ECO:0000313" key="12">
    <source>
        <dbReference type="Proteomes" id="UP000016931"/>
    </source>
</evidence>
<evidence type="ECO:0000313" key="11">
    <source>
        <dbReference type="EMBL" id="EMF10772.1"/>
    </source>
</evidence>
<gene>
    <name evidence="11" type="ORF">SEPMUDRAFT_70223</name>
</gene>
<dbReference type="HOGENOM" id="CLU_027694_3_1_1"/>
<feature type="compositionally biased region" description="Basic and acidic residues" evidence="10">
    <location>
        <begin position="37"/>
        <end position="75"/>
    </location>
</feature>
<accession>N1QG54</accession>
<dbReference type="SUPFAM" id="SSF53335">
    <property type="entry name" value="S-adenosyl-L-methionine-dependent methyltransferases"/>
    <property type="match status" value="1"/>
</dbReference>
<feature type="compositionally biased region" description="Polar residues" evidence="10">
    <location>
        <begin position="140"/>
        <end position="149"/>
    </location>
</feature>
<comment type="function">
    <text evidence="9">S-adenosyl-L-methionine-dependent methyltransferase that specifically methylates the N(1) position of adenine in helix 25.1 in 25S rRNA. Required both for ribosomal 40S and 60S subunits biogenesis. Required for efficient pre-rRNA cleavage at site A2.</text>
</comment>
<evidence type="ECO:0000256" key="4">
    <source>
        <dbReference type="ARBA" id="ARBA00022603"/>
    </source>
</evidence>
<dbReference type="GeneID" id="27907030"/>
<dbReference type="InterPro" id="IPR029063">
    <property type="entry name" value="SAM-dependent_MTases_sf"/>
</dbReference>
<dbReference type="Pfam" id="PF05148">
    <property type="entry name" value="Methyltransf_8"/>
    <property type="match status" value="1"/>
</dbReference>
<dbReference type="InterPro" id="IPR042036">
    <property type="entry name" value="RRP8_N"/>
</dbReference>
<feature type="region of interest" description="Disordered" evidence="10">
    <location>
        <begin position="479"/>
        <end position="518"/>
    </location>
</feature>
<evidence type="ECO:0000256" key="9">
    <source>
        <dbReference type="RuleBase" id="RU365074"/>
    </source>
</evidence>
<evidence type="ECO:0000256" key="7">
    <source>
        <dbReference type="ARBA" id="ARBA00023242"/>
    </source>
</evidence>
<feature type="region of interest" description="Disordered" evidence="10">
    <location>
        <begin position="32"/>
        <end position="165"/>
    </location>
</feature>
<evidence type="ECO:0000256" key="2">
    <source>
        <dbReference type="ARBA" id="ARBA00006301"/>
    </source>
</evidence>
<feature type="compositionally biased region" description="Basic and acidic residues" evidence="10">
    <location>
        <begin position="83"/>
        <end position="101"/>
    </location>
</feature>
<evidence type="ECO:0000256" key="8">
    <source>
        <dbReference type="ARBA" id="ARBA00076672"/>
    </source>
</evidence>
<keyword evidence="7 9" id="KW-0539">Nucleus</keyword>
<dbReference type="FunFam" id="1.10.10.2150:FF:000001">
    <property type="entry name" value="Ribosomal RNA-processing protein 8"/>
    <property type="match status" value="1"/>
</dbReference>
<protein>
    <recommendedName>
        <fullName evidence="8 9">Ribosomal RNA-processing protein 8</fullName>
        <ecNumber evidence="9">2.1.1.-</ecNumber>
    </recommendedName>
</protein>
<dbReference type="PANTHER" id="PTHR12787">
    <property type="entry name" value="RIBOSOMAL RNA-PROCESSING PROTEIN 8"/>
    <property type="match status" value="1"/>
</dbReference>
<dbReference type="STRING" id="692275.N1QG54"/>
<evidence type="ECO:0000256" key="10">
    <source>
        <dbReference type="SAM" id="MobiDB-lite"/>
    </source>
</evidence>
<dbReference type="EMBL" id="KB456267">
    <property type="protein sequence ID" value="EMF10772.1"/>
    <property type="molecule type" value="Genomic_DNA"/>
</dbReference>
<dbReference type="Gene3D" id="1.10.10.2150">
    <property type="entry name" value="Ribosomal RNA-processing protein 8, N-terminal domain"/>
    <property type="match status" value="1"/>
</dbReference>
<keyword evidence="4 9" id="KW-0489">Methyltransferase</keyword>
<dbReference type="InterPro" id="IPR007823">
    <property type="entry name" value="RRP8"/>
</dbReference>
<dbReference type="PANTHER" id="PTHR12787:SF0">
    <property type="entry name" value="RIBOSOMAL RNA-PROCESSING PROTEIN 8"/>
    <property type="match status" value="1"/>
</dbReference>
<evidence type="ECO:0000256" key="1">
    <source>
        <dbReference type="ARBA" id="ARBA00004604"/>
    </source>
</evidence>
<dbReference type="OrthoDB" id="10258825at2759"/>
<dbReference type="AlphaFoldDB" id="N1QG54"/>
<dbReference type="EC" id="2.1.1.-" evidence="9"/>
<dbReference type="RefSeq" id="XP_016758893.1">
    <property type="nucleotide sequence ID" value="XM_016909893.1"/>
</dbReference>
<keyword evidence="6 9" id="KW-0949">S-adenosyl-L-methionine</keyword>
<dbReference type="GO" id="GO:0042273">
    <property type="term" value="P:ribosomal large subunit biogenesis"/>
    <property type="evidence" value="ECO:0007669"/>
    <property type="project" value="TreeGrafter"/>
</dbReference>
<keyword evidence="3 9" id="KW-0698">rRNA processing</keyword>
<dbReference type="Gene3D" id="3.40.50.150">
    <property type="entry name" value="Vaccinia Virus protein VP39"/>
    <property type="match status" value="1"/>
</dbReference>
<evidence type="ECO:0000256" key="3">
    <source>
        <dbReference type="ARBA" id="ARBA00022552"/>
    </source>
</evidence>
<proteinExistence type="inferred from homology"/>
<keyword evidence="5 9" id="KW-0808">Transferase</keyword>
<dbReference type="GO" id="GO:0005730">
    <property type="term" value="C:nucleolus"/>
    <property type="evidence" value="ECO:0007669"/>
    <property type="project" value="UniProtKB-SubCell"/>
</dbReference>
<dbReference type="Proteomes" id="UP000016931">
    <property type="component" value="Unassembled WGS sequence"/>
</dbReference>
<reference evidence="11 12" key="1">
    <citation type="journal article" date="2012" name="PLoS Pathog.">
        <title>Diverse lifestyles and strategies of plant pathogenesis encoded in the genomes of eighteen Dothideomycetes fungi.</title>
        <authorList>
            <person name="Ohm R.A."/>
            <person name="Feau N."/>
            <person name="Henrissat B."/>
            <person name="Schoch C.L."/>
            <person name="Horwitz B.A."/>
            <person name="Barry K.W."/>
            <person name="Condon B.J."/>
            <person name="Copeland A.C."/>
            <person name="Dhillon B."/>
            <person name="Glaser F."/>
            <person name="Hesse C.N."/>
            <person name="Kosti I."/>
            <person name="LaButti K."/>
            <person name="Lindquist E.A."/>
            <person name="Lucas S."/>
            <person name="Salamov A.A."/>
            <person name="Bradshaw R.E."/>
            <person name="Ciuffetti L."/>
            <person name="Hamelin R.C."/>
            <person name="Kema G.H.J."/>
            <person name="Lawrence C."/>
            <person name="Scott J.A."/>
            <person name="Spatafora J.W."/>
            <person name="Turgeon B.G."/>
            <person name="de Wit P.J.G.M."/>
            <person name="Zhong S."/>
            <person name="Goodwin S.B."/>
            <person name="Grigoriev I.V."/>
        </authorList>
    </citation>
    <scope>NUCLEOTIDE SEQUENCE [LARGE SCALE GENOMIC DNA]</scope>
    <source>
        <strain evidence="11 12">SO2202</strain>
    </source>
</reference>
<organism evidence="11 12">
    <name type="scientific">Sphaerulina musiva (strain SO2202)</name>
    <name type="common">Poplar stem canker fungus</name>
    <name type="synonym">Septoria musiva</name>
    <dbReference type="NCBI Taxonomy" id="692275"/>
    <lineage>
        <taxon>Eukaryota</taxon>
        <taxon>Fungi</taxon>
        <taxon>Dikarya</taxon>
        <taxon>Ascomycota</taxon>
        <taxon>Pezizomycotina</taxon>
        <taxon>Dothideomycetes</taxon>
        <taxon>Dothideomycetidae</taxon>
        <taxon>Mycosphaerellales</taxon>
        <taxon>Mycosphaerellaceae</taxon>
        <taxon>Sphaerulina</taxon>
    </lineage>
</organism>
<keyword evidence="12" id="KW-1185">Reference proteome</keyword>
<comment type="subcellular location">
    <subcellularLocation>
        <location evidence="1 9">Nucleus</location>
        <location evidence="1 9">Nucleolus</location>
    </subcellularLocation>
</comment>
<dbReference type="OMA" id="GNVDEMY"/>
<evidence type="ECO:0000256" key="6">
    <source>
        <dbReference type="ARBA" id="ARBA00022691"/>
    </source>
</evidence>